<dbReference type="RefSeq" id="WP_127698638.1">
    <property type="nucleotide sequence ID" value="NZ_SACS01000007.1"/>
</dbReference>
<dbReference type="Proteomes" id="UP000283077">
    <property type="component" value="Unassembled WGS sequence"/>
</dbReference>
<feature type="disulfide bond" description="Redox-active" evidence="3">
    <location>
        <begin position="75"/>
        <end position="79"/>
    </location>
</feature>
<keyword evidence="2" id="KW-0186">Copper</keyword>
<keyword evidence="2" id="KW-0479">Metal-binding</keyword>
<dbReference type="Gene3D" id="3.40.30.10">
    <property type="entry name" value="Glutaredoxin"/>
    <property type="match status" value="1"/>
</dbReference>
<dbReference type="InterPro" id="IPR003782">
    <property type="entry name" value="SCO1/SenC"/>
</dbReference>
<feature type="binding site" evidence="2">
    <location>
        <position position="75"/>
    </location>
    <ligand>
        <name>Cu cation</name>
        <dbReference type="ChEBI" id="CHEBI:23378"/>
    </ligand>
</feature>
<dbReference type="InterPro" id="IPR036249">
    <property type="entry name" value="Thioredoxin-like_sf"/>
</dbReference>
<dbReference type="EMBL" id="SACS01000007">
    <property type="protein sequence ID" value="RVU39906.1"/>
    <property type="molecule type" value="Genomic_DNA"/>
</dbReference>
<evidence type="ECO:0000256" key="3">
    <source>
        <dbReference type="PIRSR" id="PIRSR603782-2"/>
    </source>
</evidence>
<sequence length="213" mass="23252">MKYKLIAAVAVVTALAAGIFSFQYVQQVQLPEHALVYPKARDLTEFTLTSHKGQPATRQQLQGQWTLAFVGYTFCPDICPMTMATLTGAYSELQAMLPEGQKLGIWFISADPERDTVSALANYVGYFEQPAITGLTAGHDKLFPFVRDLGLMYAISSTTAPDYLVDHSASIVLINPQGQLAAVFKPELKVGEVPLVTKAILLADFPKVLAQLQ</sequence>
<keyword evidence="5" id="KW-1185">Reference proteome</keyword>
<dbReference type="GO" id="GO:0046872">
    <property type="term" value="F:metal ion binding"/>
    <property type="evidence" value="ECO:0007669"/>
    <property type="project" value="UniProtKB-KW"/>
</dbReference>
<keyword evidence="3" id="KW-1015">Disulfide bond</keyword>
<protein>
    <submittedName>
        <fullName evidence="4">SCO family protein</fullName>
    </submittedName>
</protein>
<evidence type="ECO:0000313" key="5">
    <source>
        <dbReference type="Proteomes" id="UP000283077"/>
    </source>
</evidence>
<comment type="caution">
    <text evidence="4">The sequence shown here is derived from an EMBL/GenBank/DDBJ whole genome shotgun (WGS) entry which is preliminary data.</text>
</comment>
<dbReference type="PANTHER" id="PTHR12151">
    <property type="entry name" value="ELECTRON TRANSPORT PROTIN SCO1/SENC FAMILY MEMBER"/>
    <property type="match status" value="1"/>
</dbReference>
<dbReference type="Pfam" id="PF02630">
    <property type="entry name" value="SCO1-SenC"/>
    <property type="match status" value="1"/>
</dbReference>
<dbReference type="AlphaFoldDB" id="A0A437QZE9"/>
<evidence type="ECO:0000313" key="4">
    <source>
        <dbReference type="EMBL" id="RVU39906.1"/>
    </source>
</evidence>
<proteinExistence type="inferred from homology"/>
<evidence type="ECO:0000256" key="1">
    <source>
        <dbReference type="ARBA" id="ARBA00010996"/>
    </source>
</evidence>
<organism evidence="4 5">
    <name type="scientific">Rheinheimera riviphila</name>
    <dbReference type="NCBI Taxonomy" id="1834037"/>
    <lineage>
        <taxon>Bacteria</taxon>
        <taxon>Pseudomonadati</taxon>
        <taxon>Pseudomonadota</taxon>
        <taxon>Gammaproteobacteria</taxon>
        <taxon>Chromatiales</taxon>
        <taxon>Chromatiaceae</taxon>
        <taxon>Rheinheimera</taxon>
    </lineage>
</organism>
<dbReference type="OrthoDB" id="9790194at2"/>
<accession>A0A437QZE9</accession>
<dbReference type="SUPFAM" id="SSF52833">
    <property type="entry name" value="Thioredoxin-like"/>
    <property type="match status" value="1"/>
</dbReference>
<comment type="similarity">
    <text evidence="1">Belongs to the SCO1/2 family.</text>
</comment>
<dbReference type="CDD" id="cd02968">
    <property type="entry name" value="SCO"/>
    <property type="match status" value="1"/>
</dbReference>
<gene>
    <name evidence="4" type="ORF">EOE67_08315</name>
</gene>
<reference evidence="4 5" key="1">
    <citation type="submission" date="2019-01" db="EMBL/GenBank/DDBJ databases">
        <authorList>
            <person name="Chen W.-M."/>
        </authorList>
    </citation>
    <scope>NUCLEOTIDE SEQUENCE [LARGE SCALE GENOMIC DNA]</scope>
    <source>
        <strain evidence="4 5">KYPC3</strain>
    </source>
</reference>
<evidence type="ECO:0000256" key="2">
    <source>
        <dbReference type="PIRSR" id="PIRSR603782-1"/>
    </source>
</evidence>
<dbReference type="PANTHER" id="PTHR12151:SF25">
    <property type="entry name" value="LINALOOL DEHYDRATASE_ISOMERASE DOMAIN-CONTAINING PROTEIN"/>
    <property type="match status" value="1"/>
</dbReference>
<feature type="binding site" evidence="2">
    <location>
        <position position="79"/>
    </location>
    <ligand>
        <name>Cu cation</name>
        <dbReference type="ChEBI" id="CHEBI:23378"/>
    </ligand>
</feature>
<name>A0A437QZE9_9GAMM</name>
<feature type="binding site" evidence="2">
    <location>
        <position position="167"/>
    </location>
    <ligand>
        <name>Cu cation</name>
        <dbReference type="ChEBI" id="CHEBI:23378"/>
    </ligand>
</feature>